<dbReference type="AlphaFoldDB" id="A1R2X5"/>
<dbReference type="Proteomes" id="UP000000637">
    <property type="component" value="Chromosome"/>
</dbReference>
<gene>
    <name evidence="1" type="ordered locus">AAur_0787</name>
</gene>
<dbReference type="KEGG" id="aau:AAur_0787"/>
<keyword evidence="2" id="KW-1185">Reference proteome</keyword>
<accession>A1R2X5</accession>
<evidence type="ECO:0000313" key="2">
    <source>
        <dbReference type="Proteomes" id="UP000000637"/>
    </source>
</evidence>
<reference evidence="1 2" key="1">
    <citation type="journal article" date="2006" name="PLoS Genet.">
        <title>Secrets of soil survival revealed by the genome sequence of Arthrobacter aurescens TC1.</title>
        <authorList>
            <person name="Mongodin E.F."/>
            <person name="Shapir N."/>
            <person name="Daugherty S.C."/>
            <person name="DeBoy R.T."/>
            <person name="Emerson J.B."/>
            <person name="Shvartzbeyn A."/>
            <person name="Radune D."/>
            <person name="Vamathevan J."/>
            <person name="Riggs F."/>
            <person name="Grinberg V."/>
            <person name="Khouri H."/>
            <person name="Wackett L.P."/>
            <person name="Nelson K.E."/>
            <person name="Sadowsky M.J."/>
        </authorList>
    </citation>
    <scope>NUCLEOTIDE SEQUENCE [LARGE SCALE GENOMIC DNA]</scope>
    <source>
        <strain evidence="1 2">TC1</strain>
    </source>
</reference>
<protein>
    <submittedName>
        <fullName evidence="1">Uncharacterized protein</fullName>
    </submittedName>
</protein>
<evidence type="ECO:0000313" key="1">
    <source>
        <dbReference type="EMBL" id="ABM07081.1"/>
    </source>
</evidence>
<proteinExistence type="predicted"/>
<organism evidence="1 2">
    <name type="scientific">Paenarthrobacter aurescens (strain TC1)</name>
    <dbReference type="NCBI Taxonomy" id="290340"/>
    <lineage>
        <taxon>Bacteria</taxon>
        <taxon>Bacillati</taxon>
        <taxon>Actinomycetota</taxon>
        <taxon>Actinomycetes</taxon>
        <taxon>Micrococcales</taxon>
        <taxon>Micrococcaceae</taxon>
        <taxon>Paenarthrobacter</taxon>
    </lineage>
</organism>
<name>A1R2X5_PAEAT</name>
<sequence length="44" mass="4818">MAMTETFFNPGDKAATPRTVGTVVDVRPTPFGQFIFGVETAQER</sequence>
<dbReference type="EMBL" id="CP000474">
    <property type="protein sequence ID" value="ABM07081.1"/>
    <property type="molecule type" value="Genomic_DNA"/>
</dbReference>
<dbReference type="HOGENOM" id="CLU_3211759_0_0_11"/>